<accession>A0A2D0LBR9</accession>
<dbReference type="Proteomes" id="UP000221101">
    <property type="component" value="Unassembled WGS sequence"/>
</dbReference>
<organism evidence="1 2">
    <name type="scientific">Xenorhabdus kozodoii</name>
    <dbReference type="NCBI Taxonomy" id="351676"/>
    <lineage>
        <taxon>Bacteria</taxon>
        <taxon>Pseudomonadati</taxon>
        <taxon>Pseudomonadota</taxon>
        <taxon>Gammaproteobacteria</taxon>
        <taxon>Enterobacterales</taxon>
        <taxon>Morganellaceae</taxon>
        <taxon>Xenorhabdus</taxon>
    </lineage>
</organism>
<evidence type="ECO:0000313" key="2">
    <source>
        <dbReference type="Proteomes" id="UP000221101"/>
    </source>
</evidence>
<dbReference type="RefSeq" id="WP_099142229.1">
    <property type="nucleotide sequence ID" value="NZ_CAWNOR010000046.1"/>
</dbReference>
<keyword evidence="2" id="KW-1185">Reference proteome</keyword>
<gene>
    <name evidence="1" type="ORF">Xkoz_02235</name>
</gene>
<dbReference type="AlphaFoldDB" id="A0A2D0LBR9"/>
<sequence length="204" mass="24666">MKEDYTLIHKTYQWNEKVYHNRTYTHPETKELFDLSHMAPKTIKIKYEYNDSLKKKIKGELQARVIFSHHCYTKTILDAEDSAILITEYENGVIKEHRAFDKVRYKYTFALLEVIVNISYKICRESRLKGKIIRLEEKDRNNPHRGIYIIMKLKIKKENLFLYIETAHYRKNEPINAQLKKESRRFMLILGDMLKNDWNYLINS</sequence>
<evidence type="ECO:0000313" key="1">
    <source>
        <dbReference type="EMBL" id="PHM73136.1"/>
    </source>
</evidence>
<proteinExistence type="predicted"/>
<reference evidence="1 2" key="1">
    <citation type="journal article" date="2017" name="Nat. Microbiol.">
        <title>Natural product diversity associated with the nematode symbionts Photorhabdus and Xenorhabdus.</title>
        <authorList>
            <person name="Tobias N.J."/>
            <person name="Wolff H."/>
            <person name="Djahanschiri B."/>
            <person name="Grundmann F."/>
            <person name="Kronenwerth M."/>
            <person name="Shi Y.M."/>
            <person name="Simonyi S."/>
            <person name="Grun P."/>
            <person name="Shapiro-Ilan D."/>
            <person name="Pidot S.J."/>
            <person name="Stinear T.P."/>
            <person name="Ebersberger I."/>
            <person name="Bode H.B."/>
        </authorList>
    </citation>
    <scope>NUCLEOTIDE SEQUENCE [LARGE SCALE GENOMIC DNA]</scope>
    <source>
        <strain evidence="1 2">DSM 17907</strain>
    </source>
</reference>
<dbReference type="OrthoDB" id="6443036at2"/>
<comment type="caution">
    <text evidence="1">The sequence shown here is derived from an EMBL/GenBank/DDBJ whole genome shotgun (WGS) entry which is preliminary data.</text>
</comment>
<dbReference type="EMBL" id="NJCX01000014">
    <property type="protein sequence ID" value="PHM73136.1"/>
    <property type="molecule type" value="Genomic_DNA"/>
</dbReference>
<protein>
    <submittedName>
        <fullName evidence="1">Uncharacterized protein</fullName>
    </submittedName>
</protein>
<name>A0A2D0LBR9_9GAMM</name>